<evidence type="ECO:0000256" key="4">
    <source>
        <dbReference type="ARBA" id="ARBA00022475"/>
    </source>
</evidence>
<evidence type="ECO:0000256" key="7">
    <source>
        <dbReference type="ARBA" id="ARBA00023136"/>
    </source>
</evidence>
<evidence type="ECO:0000313" key="10">
    <source>
        <dbReference type="Proteomes" id="UP000249499"/>
    </source>
</evidence>
<evidence type="ECO:0000256" key="3">
    <source>
        <dbReference type="ARBA" id="ARBA00022448"/>
    </source>
</evidence>
<dbReference type="GO" id="GO:0016887">
    <property type="term" value="F:ATP hydrolysis activity"/>
    <property type="evidence" value="ECO:0007669"/>
    <property type="project" value="InterPro"/>
</dbReference>
<comment type="subcellular location">
    <subcellularLocation>
        <location evidence="1">Cell inner membrane</location>
        <topology evidence="1">Peripheral membrane protein</topology>
    </subcellularLocation>
</comment>
<reference evidence="9 10" key="1">
    <citation type="journal article" date="2018" name="Sci. Rep.">
        <title>Rhizobium tumorigenes sp. nov., a novel plant tumorigenic bacterium isolated from cane gall tumors on thornless blackberry.</title>
        <authorList>
            <person name="Kuzmanovi N."/>
            <person name="Smalla K."/>
            <person name="Gronow S."/>
            <person name="PuBawska J."/>
        </authorList>
    </citation>
    <scope>NUCLEOTIDE SEQUENCE [LARGE SCALE GENOMIC DNA]</scope>
    <source>
        <strain evidence="9 10">1078</strain>
    </source>
</reference>
<evidence type="ECO:0000256" key="2">
    <source>
        <dbReference type="ARBA" id="ARBA00005417"/>
    </source>
</evidence>
<keyword evidence="5" id="KW-0547">Nucleotide-binding</keyword>
<accession>A0AAF1K953</accession>
<keyword evidence="4" id="KW-1003">Cell membrane</keyword>
<dbReference type="InterPro" id="IPR027417">
    <property type="entry name" value="P-loop_NTPase"/>
</dbReference>
<evidence type="ECO:0000256" key="5">
    <source>
        <dbReference type="ARBA" id="ARBA00022741"/>
    </source>
</evidence>
<dbReference type="InterPro" id="IPR003593">
    <property type="entry name" value="AAA+_ATPase"/>
</dbReference>
<dbReference type="KEGG" id="rtu:PR017_19585"/>
<dbReference type="CDD" id="cd03257">
    <property type="entry name" value="ABC_NikE_OppD_transporters"/>
    <property type="match status" value="1"/>
</dbReference>
<evidence type="ECO:0000313" key="9">
    <source>
        <dbReference type="EMBL" id="WFR98075.1"/>
    </source>
</evidence>
<dbReference type="Pfam" id="PF00005">
    <property type="entry name" value="ABC_tran"/>
    <property type="match status" value="1"/>
</dbReference>
<keyword evidence="6 9" id="KW-0067">ATP-binding</keyword>
<dbReference type="EMBL" id="CP117256">
    <property type="protein sequence ID" value="WFR98075.1"/>
    <property type="molecule type" value="Genomic_DNA"/>
</dbReference>
<dbReference type="GO" id="GO:0005524">
    <property type="term" value="F:ATP binding"/>
    <property type="evidence" value="ECO:0007669"/>
    <property type="project" value="UniProtKB-KW"/>
</dbReference>
<dbReference type="RefSeq" id="WP_111219199.1">
    <property type="nucleotide sequence ID" value="NZ_CP117256.1"/>
</dbReference>
<evidence type="ECO:0000256" key="6">
    <source>
        <dbReference type="ARBA" id="ARBA00022840"/>
    </source>
</evidence>
<reference evidence="10" key="2">
    <citation type="journal article" date="2023" name="MicrobiologyOpen">
        <title>Genomics of the tumorigenes clade of the family Rhizobiaceae and description of Rhizobium rhododendri sp. nov.</title>
        <authorList>
            <person name="Kuzmanovic N."/>
            <person name="diCenzo G.C."/>
            <person name="Bunk B."/>
            <person name="Sproeer C."/>
            <person name="Fruehling A."/>
            <person name="Neumann-Schaal M."/>
            <person name="Overmann J."/>
            <person name="Smalla K."/>
        </authorList>
    </citation>
    <scope>NUCLEOTIDE SEQUENCE [LARGE SCALE GENOMIC DNA]</scope>
    <source>
        <strain evidence="10">1078</strain>
        <plasmid evidence="10">pRt1078</plasmid>
    </source>
</reference>
<evidence type="ECO:0000259" key="8">
    <source>
        <dbReference type="PROSITE" id="PS50893"/>
    </source>
</evidence>
<keyword evidence="9" id="KW-0614">Plasmid</keyword>
<dbReference type="PANTHER" id="PTHR43297:SF2">
    <property type="entry name" value="DIPEPTIDE TRANSPORT ATP-BINDING PROTEIN DPPD"/>
    <property type="match status" value="1"/>
</dbReference>
<organism evidence="9 10">
    <name type="scientific">Rhizobium tumorigenes</name>
    <dbReference type="NCBI Taxonomy" id="2041385"/>
    <lineage>
        <taxon>Bacteria</taxon>
        <taxon>Pseudomonadati</taxon>
        <taxon>Pseudomonadota</taxon>
        <taxon>Alphaproteobacteria</taxon>
        <taxon>Hyphomicrobiales</taxon>
        <taxon>Rhizobiaceae</taxon>
        <taxon>Rhizobium/Agrobacterium group</taxon>
        <taxon>Rhizobium</taxon>
    </lineage>
</organism>
<keyword evidence="7" id="KW-0472">Membrane</keyword>
<name>A0AAF1K953_9HYPH</name>
<dbReference type="GO" id="GO:0005886">
    <property type="term" value="C:plasma membrane"/>
    <property type="evidence" value="ECO:0007669"/>
    <property type="project" value="UniProtKB-SubCell"/>
</dbReference>
<dbReference type="SUPFAM" id="SSF52540">
    <property type="entry name" value="P-loop containing nucleoside triphosphate hydrolases"/>
    <property type="match status" value="1"/>
</dbReference>
<dbReference type="PANTHER" id="PTHR43297">
    <property type="entry name" value="OLIGOPEPTIDE TRANSPORT ATP-BINDING PROTEIN APPD"/>
    <property type="match status" value="1"/>
</dbReference>
<comment type="similarity">
    <text evidence="2">Belongs to the ABC transporter superfamily.</text>
</comment>
<dbReference type="Gene3D" id="3.40.50.300">
    <property type="entry name" value="P-loop containing nucleotide triphosphate hydrolases"/>
    <property type="match status" value="1"/>
</dbReference>
<evidence type="ECO:0000256" key="1">
    <source>
        <dbReference type="ARBA" id="ARBA00004417"/>
    </source>
</evidence>
<protein>
    <submittedName>
        <fullName evidence="9">ABC transporter ATP-binding protein</fullName>
    </submittedName>
</protein>
<dbReference type="InterPro" id="IPR050388">
    <property type="entry name" value="ABC_Ni/Peptide_Import"/>
</dbReference>
<sequence>MAEPLLDVQNLTIAFPSDRGPIDVVKSISFGVGREIVAVVGESGSGKSMTGRAIMGLLPPQAKVRAEAMRFDGVDLQTMRPSQWNGLRGDGIGLILQNPKFSLNPAHRIGRQIEETLLLHTKLSAGERRDRALEMMDKVGLADPKRVYDSYPAALSGGMGQRVMIAAMLINRPKLIIADEPTSALDHDLQEQILLLLRSLVEEFGMAMMLISHDLQQVARYADRVIVLRQGEIVDRLPAASLAEAKSPYTRGLWAARPSVTTYGTRLPVIDDEDAT</sequence>
<dbReference type="SMART" id="SM00382">
    <property type="entry name" value="AAA"/>
    <property type="match status" value="1"/>
</dbReference>
<dbReference type="PROSITE" id="PS50893">
    <property type="entry name" value="ABC_TRANSPORTER_2"/>
    <property type="match status" value="1"/>
</dbReference>
<keyword evidence="10" id="KW-1185">Reference proteome</keyword>
<proteinExistence type="inferred from homology"/>
<dbReference type="Proteomes" id="UP000249499">
    <property type="component" value="Plasmid pRt1078"/>
</dbReference>
<dbReference type="AlphaFoldDB" id="A0AAF1K953"/>
<feature type="domain" description="ABC transporter" evidence="8">
    <location>
        <begin position="6"/>
        <end position="255"/>
    </location>
</feature>
<geneLocation type="plasmid" evidence="9 10">
    <name>pRt1078</name>
</geneLocation>
<keyword evidence="3" id="KW-0813">Transport</keyword>
<gene>
    <name evidence="9" type="ORF">PR017_19585</name>
</gene>
<dbReference type="InterPro" id="IPR003439">
    <property type="entry name" value="ABC_transporter-like_ATP-bd"/>
</dbReference>